<dbReference type="EMBL" id="JAALLS010000027">
    <property type="protein sequence ID" value="NGP89903.1"/>
    <property type="molecule type" value="Genomic_DNA"/>
</dbReference>
<dbReference type="RefSeq" id="WP_165271122.1">
    <property type="nucleotide sequence ID" value="NZ_JAALLS010000027.1"/>
</dbReference>
<comment type="caution">
    <text evidence="1">The sequence shown here is derived from an EMBL/GenBank/DDBJ whole genome shotgun (WGS) entry which is preliminary data.</text>
</comment>
<evidence type="ECO:0000313" key="1">
    <source>
        <dbReference type="EMBL" id="NGP89903.1"/>
    </source>
</evidence>
<sequence>MSSISDLIKKIIDGVSNWIERCIPEYEPNAWNDANGIQYNNNCYNYGCDIQTNTYAQPGRAHGITLSPGDLEDCDAVQNGAIADGLKPVNCDEGCGCKDCQHQVALVIWPGVDYHWYRKDQNGKWSHKLGGTPATNLDNSGNLISNPKTADRGNYTLFCGCFCVDKSQVTIN</sequence>
<accession>A0A6M1TC14</accession>
<organism evidence="1 2">
    <name type="scientific">Fodinibius halophilus</name>
    <dbReference type="NCBI Taxonomy" id="1736908"/>
    <lineage>
        <taxon>Bacteria</taxon>
        <taxon>Pseudomonadati</taxon>
        <taxon>Balneolota</taxon>
        <taxon>Balneolia</taxon>
        <taxon>Balneolales</taxon>
        <taxon>Balneolaceae</taxon>
        <taxon>Fodinibius</taxon>
    </lineage>
</organism>
<evidence type="ECO:0008006" key="3">
    <source>
        <dbReference type="Google" id="ProtNLM"/>
    </source>
</evidence>
<evidence type="ECO:0000313" key="2">
    <source>
        <dbReference type="Proteomes" id="UP000479132"/>
    </source>
</evidence>
<name>A0A6M1TC14_9BACT</name>
<keyword evidence="2" id="KW-1185">Reference proteome</keyword>
<reference evidence="1 2" key="1">
    <citation type="submission" date="2020-02" db="EMBL/GenBank/DDBJ databases">
        <title>Aliifodinibius halophilus 2W32, complete genome.</title>
        <authorList>
            <person name="Li Y."/>
            <person name="Wu S."/>
        </authorList>
    </citation>
    <scope>NUCLEOTIDE SEQUENCE [LARGE SCALE GENOMIC DNA]</scope>
    <source>
        <strain evidence="1 2">2W32</strain>
    </source>
</reference>
<dbReference type="Proteomes" id="UP000479132">
    <property type="component" value="Unassembled WGS sequence"/>
</dbReference>
<dbReference type="AlphaFoldDB" id="A0A6M1TC14"/>
<protein>
    <recommendedName>
        <fullName evidence="3">Ig-like domain-containing protein</fullName>
    </recommendedName>
</protein>
<proteinExistence type="predicted"/>
<gene>
    <name evidence="1" type="ORF">G3569_16205</name>
</gene>